<gene>
    <name evidence="1" type="ORF">SLEP1_g2710</name>
</gene>
<dbReference type="Proteomes" id="UP001054252">
    <property type="component" value="Unassembled WGS sequence"/>
</dbReference>
<proteinExistence type="predicted"/>
<protein>
    <submittedName>
        <fullName evidence="1">Uncharacterized protein</fullName>
    </submittedName>
</protein>
<sequence length="43" mass="4816">MDPSFRCRFARRALMTAATAALPRPGFELSKTDSTRTMPRGRS</sequence>
<keyword evidence="2" id="KW-1185">Reference proteome</keyword>
<evidence type="ECO:0000313" key="1">
    <source>
        <dbReference type="EMBL" id="GKU88442.1"/>
    </source>
</evidence>
<evidence type="ECO:0000313" key="2">
    <source>
        <dbReference type="Proteomes" id="UP001054252"/>
    </source>
</evidence>
<organism evidence="1 2">
    <name type="scientific">Rubroshorea leprosula</name>
    <dbReference type="NCBI Taxonomy" id="152421"/>
    <lineage>
        <taxon>Eukaryota</taxon>
        <taxon>Viridiplantae</taxon>
        <taxon>Streptophyta</taxon>
        <taxon>Embryophyta</taxon>
        <taxon>Tracheophyta</taxon>
        <taxon>Spermatophyta</taxon>
        <taxon>Magnoliopsida</taxon>
        <taxon>eudicotyledons</taxon>
        <taxon>Gunneridae</taxon>
        <taxon>Pentapetalae</taxon>
        <taxon>rosids</taxon>
        <taxon>malvids</taxon>
        <taxon>Malvales</taxon>
        <taxon>Dipterocarpaceae</taxon>
        <taxon>Rubroshorea</taxon>
    </lineage>
</organism>
<dbReference type="EMBL" id="BPVZ01000002">
    <property type="protein sequence ID" value="GKU88442.1"/>
    <property type="molecule type" value="Genomic_DNA"/>
</dbReference>
<accession>A0AAV5HRR0</accession>
<dbReference type="AlphaFoldDB" id="A0AAV5HRR0"/>
<name>A0AAV5HRR0_9ROSI</name>
<comment type="caution">
    <text evidence="1">The sequence shown here is derived from an EMBL/GenBank/DDBJ whole genome shotgun (WGS) entry which is preliminary data.</text>
</comment>
<reference evidence="1 2" key="1">
    <citation type="journal article" date="2021" name="Commun. Biol.">
        <title>The genome of Shorea leprosula (Dipterocarpaceae) highlights the ecological relevance of drought in aseasonal tropical rainforests.</title>
        <authorList>
            <person name="Ng K.K.S."/>
            <person name="Kobayashi M.J."/>
            <person name="Fawcett J.A."/>
            <person name="Hatakeyama M."/>
            <person name="Paape T."/>
            <person name="Ng C.H."/>
            <person name="Ang C.C."/>
            <person name="Tnah L.H."/>
            <person name="Lee C.T."/>
            <person name="Nishiyama T."/>
            <person name="Sese J."/>
            <person name="O'Brien M.J."/>
            <person name="Copetti D."/>
            <person name="Mohd Noor M.I."/>
            <person name="Ong R.C."/>
            <person name="Putra M."/>
            <person name="Sireger I.Z."/>
            <person name="Indrioko S."/>
            <person name="Kosugi Y."/>
            <person name="Izuno A."/>
            <person name="Isagi Y."/>
            <person name="Lee S.L."/>
            <person name="Shimizu K.K."/>
        </authorList>
    </citation>
    <scope>NUCLEOTIDE SEQUENCE [LARGE SCALE GENOMIC DNA]</scope>
    <source>
        <strain evidence="1">214</strain>
    </source>
</reference>